<dbReference type="SMART" id="SM00369">
    <property type="entry name" value="LRR_TYP"/>
    <property type="match status" value="7"/>
</dbReference>
<evidence type="ECO:0000313" key="5">
    <source>
        <dbReference type="RefSeq" id="XP_030628467.1"/>
    </source>
</evidence>
<dbReference type="PANTHER" id="PTHR24369:SF211">
    <property type="entry name" value="LEUCINE-RICH REPEAT-CONTAINING PROTEIN 15-LIKE"/>
    <property type="match status" value="1"/>
</dbReference>
<dbReference type="RefSeq" id="XP_030628467.1">
    <property type="nucleotide sequence ID" value="XM_030772607.1"/>
</dbReference>
<gene>
    <name evidence="5" type="primary">si:dkey-90m5.4</name>
</gene>
<dbReference type="PANTHER" id="PTHR24369">
    <property type="entry name" value="ANTIGEN BSP, PUTATIVE-RELATED"/>
    <property type="match status" value="1"/>
</dbReference>
<feature type="chain" id="PRO_5026905592" evidence="3">
    <location>
        <begin position="23"/>
        <end position="327"/>
    </location>
</feature>
<name>A0A6J2V9A6_CHACN</name>
<dbReference type="InterPro" id="IPR050541">
    <property type="entry name" value="LRR_TM_domain-containing"/>
</dbReference>
<dbReference type="Pfam" id="PF13516">
    <property type="entry name" value="LRR_6"/>
    <property type="match status" value="1"/>
</dbReference>
<keyword evidence="1" id="KW-0433">Leucine-rich repeat</keyword>
<keyword evidence="4" id="KW-1185">Reference proteome</keyword>
<dbReference type="PROSITE" id="PS51257">
    <property type="entry name" value="PROKAR_LIPOPROTEIN"/>
    <property type="match status" value="1"/>
</dbReference>
<dbReference type="InParanoid" id="A0A6J2V9A6"/>
<evidence type="ECO:0000256" key="1">
    <source>
        <dbReference type="ARBA" id="ARBA00022614"/>
    </source>
</evidence>
<dbReference type="GeneID" id="115810632"/>
<dbReference type="Gene3D" id="3.80.10.10">
    <property type="entry name" value="Ribonuclease Inhibitor"/>
    <property type="match status" value="2"/>
</dbReference>
<keyword evidence="2" id="KW-0677">Repeat</keyword>
<dbReference type="InterPro" id="IPR001611">
    <property type="entry name" value="Leu-rich_rpt"/>
</dbReference>
<evidence type="ECO:0000256" key="2">
    <source>
        <dbReference type="ARBA" id="ARBA00022737"/>
    </source>
</evidence>
<dbReference type="GO" id="GO:0005886">
    <property type="term" value="C:plasma membrane"/>
    <property type="evidence" value="ECO:0007669"/>
    <property type="project" value="TreeGrafter"/>
</dbReference>
<dbReference type="Proteomes" id="UP000504632">
    <property type="component" value="Chromosome 4"/>
</dbReference>
<keyword evidence="3" id="KW-0732">Signal</keyword>
<dbReference type="AlphaFoldDB" id="A0A6J2V9A6"/>
<dbReference type="SMART" id="SM00364">
    <property type="entry name" value="LRR_BAC"/>
    <property type="match status" value="6"/>
</dbReference>
<feature type="signal peptide" evidence="3">
    <location>
        <begin position="1"/>
        <end position="22"/>
    </location>
</feature>
<accession>A0A6J2V9A6</accession>
<dbReference type="SUPFAM" id="SSF52058">
    <property type="entry name" value="L domain-like"/>
    <property type="match status" value="1"/>
</dbReference>
<dbReference type="FunCoup" id="A0A6J2V9A6">
    <property type="interactions" value="97"/>
</dbReference>
<reference evidence="5" key="1">
    <citation type="submission" date="2025-08" db="UniProtKB">
        <authorList>
            <consortium name="RefSeq"/>
        </authorList>
    </citation>
    <scope>IDENTIFICATION</scope>
</reference>
<evidence type="ECO:0000313" key="4">
    <source>
        <dbReference type="Proteomes" id="UP000504632"/>
    </source>
</evidence>
<dbReference type="Pfam" id="PF13855">
    <property type="entry name" value="LRR_8"/>
    <property type="match status" value="2"/>
</dbReference>
<organism evidence="4 5">
    <name type="scientific">Chanos chanos</name>
    <name type="common">Milkfish</name>
    <name type="synonym">Mugil chanos</name>
    <dbReference type="NCBI Taxonomy" id="29144"/>
    <lineage>
        <taxon>Eukaryota</taxon>
        <taxon>Metazoa</taxon>
        <taxon>Chordata</taxon>
        <taxon>Craniata</taxon>
        <taxon>Vertebrata</taxon>
        <taxon>Euteleostomi</taxon>
        <taxon>Actinopterygii</taxon>
        <taxon>Neopterygii</taxon>
        <taxon>Teleostei</taxon>
        <taxon>Ostariophysi</taxon>
        <taxon>Gonorynchiformes</taxon>
        <taxon>Chanidae</taxon>
        <taxon>Chanos</taxon>
    </lineage>
</organism>
<proteinExistence type="predicted"/>
<dbReference type="InterPro" id="IPR003591">
    <property type="entry name" value="Leu-rich_rpt_typical-subtyp"/>
</dbReference>
<dbReference type="OrthoDB" id="1055097at2759"/>
<dbReference type="InterPro" id="IPR032675">
    <property type="entry name" value="LRR_dom_sf"/>
</dbReference>
<evidence type="ECO:0000256" key="3">
    <source>
        <dbReference type="SAM" id="SignalP"/>
    </source>
</evidence>
<protein>
    <submittedName>
        <fullName evidence="5">Leucine-rich alpha-2-glycoprotein</fullName>
    </submittedName>
</protein>
<sequence>MNAKLFLTLTTAVVFSCYGALSCPKECSCHISNKTVEVVCHQPTMDRFPGESLPGNTTSLTIQYTNLSAITGHDLRAIPLLQELHLPGNKLSSLPEDLLMGLPHLHTLDLTGNQLKELPPRVFHHAPLLNLVLKDNLLTITHADWLPKNSNLTWLDLSGNSLRKAPVVLLQNLRHLVTLHLSQNQIEELPLGTLSPLSSLERLHLDENKLQSLDASAFSHSTNITHLFLQNNKLKSLPANVFHGLKRLEYLDISENALRFLAPGTLDTGVSSVELSLNLWHCDAEIEYLWDWLKRKADAADVKCASPESRRDRKIVTLTRTELGLTE</sequence>
<dbReference type="PROSITE" id="PS51450">
    <property type="entry name" value="LRR"/>
    <property type="match status" value="2"/>
</dbReference>